<keyword evidence="1" id="KW-1133">Transmembrane helix</keyword>
<evidence type="ECO:0000256" key="1">
    <source>
        <dbReference type="SAM" id="Phobius"/>
    </source>
</evidence>
<reference evidence="3" key="1">
    <citation type="submission" date="2022-08" db="UniProtKB">
        <authorList>
            <consortium name="EnsemblMetazoa"/>
        </authorList>
    </citation>
    <scope>IDENTIFICATION</scope>
    <source>
        <strain evidence="3">05x7-T-G4-1.051#20</strain>
    </source>
</reference>
<evidence type="ECO:0000259" key="2">
    <source>
        <dbReference type="Pfam" id="PF01683"/>
    </source>
</evidence>
<evidence type="ECO:0000313" key="3">
    <source>
        <dbReference type="EnsemblMetazoa" id="G31858.1:cds"/>
    </source>
</evidence>
<accession>A0A8W8MDU1</accession>
<dbReference type="PANTHER" id="PTHR39069:SF8">
    <property type="entry name" value="FI17111P1"/>
    <property type="match status" value="1"/>
</dbReference>
<dbReference type="Proteomes" id="UP000005408">
    <property type="component" value="Unassembled WGS sequence"/>
</dbReference>
<dbReference type="PANTHER" id="PTHR39069">
    <property type="entry name" value="ECDYSONE-INDUCIBLE GENE E1, ISOFORM A"/>
    <property type="match status" value="1"/>
</dbReference>
<dbReference type="Pfam" id="PF01683">
    <property type="entry name" value="EB"/>
    <property type="match status" value="1"/>
</dbReference>
<feature type="transmembrane region" description="Helical" evidence="1">
    <location>
        <begin position="319"/>
        <end position="344"/>
    </location>
</feature>
<dbReference type="AlphaFoldDB" id="A0A8W8MDU1"/>
<sequence length="447" mass="50447">MIAQPSVFFVFIIKVIALIKSSLFVRSVCLHNVLTFYNEENDGACRFNKKIFTNVFIGTDNENADRCQINCSITSLHPLYEYMDANHRYEIEKLIIFFSSTTYTFILEKQCPDYNYIDVYVTIKCEGKYLQDRGIGESCVNDNQCGNVNVNSTCDETTQLCQCKSGHLYLWENKTCSPVQELGEMCYDSRQCKWMNPFSICNNEHKCECQRGYIKLNNLCMPERRLNETCEDDLQCSMVTPNSTCNRTTKLCTCNEGILPMMNMCVHGRLVEEILNHCKRVQLSIERVADNNVEQICSMHSETFLSTSTSKEADNDSSYGLVVGVGIAGLVIGIAICGAVYVIMTRHRTTSQNRTNAVKEEINQPGSVEVSNAVYSEPIKHKNKKCNTGIAGENAIYNHLHEDPSEVCIQADYDHVPQLGTEDDDYSHLATCNATDVNGPEEYGVVN</sequence>
<protein>
    <recommendedName>
        <fullName evidence="2">EB domain-containing protein</fullName>
    </recommendedName>
</protein>
<organism evidence="3 4">
    <name type="scientific">Magallana gigas</name>
    <name type="common">Pacific oyster</name>
    <name type="synonym">Crassostrea gigas</name>
    <dbReference type="NCBI Taxonomy" id="29159"/>
    <lineage>
        <taxon>Eukaryota</taxon>
        <taxon>Metazoa</taxon>
        <taxon>Spiralia</taxon>
        <taxon>Lophotrochozoa</taxon>
        <taxon>Mollusca</taxon>
        <taxon>Bivalvia</taxon>
        <taxon>Autobranchia</taxon>
        <taxon>Pteriomorphia</taxon>
        <taxon>Ostreida</taxon>
        <taxon>Ostreoidea</taxon>
        <taxon>Ostreidae</taxon>
        <taxon>Magallana</taxon>
    </lineage>
</organism>
<name>A0A8W8MDU1_MAGGI</name>
<dbReference type="EnsemblMetazoa" id="G31858.1">
    <property type="protein sequence ID" value="G31858.1:cds"/>
    <property type="gene ID" value="G31858"/>
</dbReference>
<feature type="domain" description="EB" evidence="2">
    <location>
        <begin position="209"/>
        <end position="265"/>
    </location>
</feature>
<keyword evidence="4" id="KW-1185">Reference proteome</keyword>
<keyword evidence="1" id="KW-0472">Membrane</keyword>
<proteinExistence type="predicted"/>
<dbReference type="InterPro" id="IPR006149">
    <property type="entry name" value="EB_dom"/>
</dbReference>
<keyword evidence="1" id="KW-0812">Transmembrane</keyword>
<evidence type="ECO:0000313" key="4">
    <source>
        <dbReference type="Proteomes" id="UP000005408"/>
    </source>
</evidence>